<feature type="chain" id="PRO_5041714811" evidence="1">
    <location>
        <begin position="22"/>
        <end position="248"/>
    </location>
</feature>
<dbReference type="AlphaFoldDB" id="A0AA94EEU9"/>
<gene>
    <name evidence="2" type="ORF">CWE23_00140</name>
</gene>
<dbReference type="Gene3D" id="3.40.50.1820">
    <property type="entry name" value="alpha/beta hydrolase"/>
    <property type="match status" value="1"/>
</dbReference>
<sequence length="248" mass="27767">MINLKLLILCASLLFSALSFAGDTIYDKSRDRHIPIEVSYPNLKENCDETQKCPVALLSAGYGVSHTKYTFLSKQLNDLGYMVVAIGHELENDPPLSVAGNLYETRRENWMRGAETLDFVKHNLAPTYKKYNFNDLLLIGHSNGGDISSWLANDGKDYIDTVITLDHRRVPLPRRDDVSVLSIRGSDYPADDGVLPTKNEAKEYGICVTAIPESRHNDMTDYGPEWLKDEITHVIANFLNGTGCRVDS</sequence>
<evidence type="ECO:0000313" key="2">
    <source>
        <dbReference type="EMBL" id="RUO44496.1"/>
    </source>
</evidence>
<evidence type="ECO:0000256" key="1">
    <source>
        <dbReference type="SAM" id="SignalP"/>
    </source>
</evidence>
<keyword evidence="3" id="KW-1185">Reference proteome</keyword>
<proteinExistence type="predicted"/>
<protein>
    <submittedName>
        <fullName evidence="2">Alpha/beta hydrolase</fullName>
    </submittedName>
</protein>
<dbReference type="GO" id="GO:0016787">
    <property type="term" value="F:hydrolase activity"/>
    <property type="evidence" value="ECO:0007669"/>
    <property type="project" value="UniProtKB-KW"/>
</dbReference>
<comment type="caution">
    <text evidence="2">The sequence shown here is derived from an EMBL/GenBank/DDBJ whole genome shotgun (WGS) entry which is preliminary data.</text>
</comment>
<name>A0AA94EEU9_9GAMM</name>
<keyword evidence="1" id="KW-0732">Signal</keyword>
<dbReference type="EMBL" id="PIPS01000001">
    <property type="protein sequence ID" value="RUO44496.1"/>
    <property type="molecule type" value="Genomic_DNA"/>
</dbReference>
<accession>A0AA94EEU9</accession>
<dbReference type="InterPro" id="IPR029058">
    <property type="entry name" value="AB_hydrolase_fold"/>
</dbReference>
<feature type="signal peptide" evidence="1">
    <location>
        <begin position="1"/>
        <end position="21"/>
    </location>
</feature>
<reference evidence="3" key="1">
    <citation type="journal article" date="2018" name="Front. Microbiol.">
        <title>Genome-Based Analysis Reveals the Taxonomy and Diversity of the Family Idiomarinaceae.</title>
        <authorList>
            <person name="Liu Y."/>
            <person name="Lai Q."/>
            <person name="Shao Z."/>
        </authorList>
    </citation>
    <scope>NUCLEOTIDE SEQUENCE [LARGE SCALE GENOMIC DNA]</scope>
    <source>
        <strain evidence="3">SN-14</strain>
    </source>
</reference>
<evidence type="ECO:0000313" key="3">
    <source>
        <dbReference type="Proteomes" id="UP000286680"/>
    </source>
</evidence>
<dbReference type="Proteomes" id="UP000286680">
    <property type="component" value="Unassembled WGS sequence"/>
</dbReference>
<organism evidence="2 3">
    <name type="scientific">Idiomarina aquatica</name>
    <dbReference type="NCBI Taxonomy" id="1327752"/>
    <lineage>
        <taxon>Bacteria</taxon>
        <taxon>Pseudomonadati</taxon>
        <taxon>Pseudomonadota</taxon>
        <taxon>Gammaproteobacteria</taxon>
        <taxon>Alteromonadales</taxon>
        <taxon>Idiomarinaceae</taxon>
        <taxon>Idiomarina</taxon>
    </lineage>
</organism>
<keyword evidence="2" id="KW-0378">Hydrolase</keyword>
<dbReference type="SUPFAM" id="SSF53474">
    <property type="entry name" value="alpha/beta-Hydrolases"/>
    <property type="match status" value="1"/>
</dbReference>